<dbReference type="FunFam" id="3.20.20.100:FF:000013">
    <property type="entry name" value="NADPH-dependent codeinone reductase 1-1"/>
    <property type="match status" value="1"/>
</dbReference>
<evidence type="ECO:0000256" key="1">
    <source>
        <dbReference type="ARBA" id="ARBA00007905"/>
    </source>
</evidence>
<proteinExistence type="inferred from homology"/>
<keyword evidence="2" id="KW-0521">NADP</keyword>
<keyword evidence="5" id="KW-1185">Reference proteome</keyword>
<dbReference type="PROSITE" id="PS00062">
    <property type="entry name" value="ALDOKETO_REDUCTASE_2"/>
    <property type="match status" value="1"/>
</dbReference>
<gene>
    <name evidence="4" type="ORF">ZIOFF_073321</name>
</gene>
<dbReference type="InterPro" id="IPR044497">
    <property type="entry name" value="AKR4A/B"/>
</dbReference>
<comment type="similarity">
    <text evidence="1">Belongs to the aldo/keto reductase family.</text>
</comment>
<dbReference type="InterPro" id="IPR023210">
    <property type="entry name" value="NADP_OxRdtase_dom"/>
</dbReference>
<dbReference type="Pfam" id="PF00248">
    <property type="entry name" value="Aldo_ket_red"/>
    <property type="match status" value="1"/>
</dbReference>
<protein>
    <recommendedName>
        <fullName evidence="3">NADP-dependent oxidoreductase domain-containing protein</fullName>
    </recommendedName>
</protein>
<reference evidence="4 5" key="1">
    <citation type="submission" date="2020-08" db="EMBL/GenBank/DDBJ databases">
        <title>Plant Genome Project.</title>
        <authorList>
            <person name="Zhang R.-G."/>
        </authorList>
    </citation>
    <scope>NUCLEOTIDE SEQUENCE [LARGE SCALE GENOMIC DNA]</scope>
    <source>
        <tissue evidence="4">Rhizome</tissue>
    </source>
</reference>
<evidence type="ECO:0000256" key="2">
    <source>
        <dbReference type="ARBA" id="ARBA00022857"/>
    </source>
</evidence>
<dbReference type="CDD" id="cd19124">
    <property type="entry name" value="AKR_AKR4A_4B"/>
    <property type="match status" value="1"/>
</dbReference>
<accession>A0A8J5C943</accession>
<dbReference type="PIRSF" id="PIRSF000097">
    <property type="entry name" value="AKR"/>
    <property type="match status" value="1"/>
</dbReference>
<dbReference type="OrthoDB" id="416253at2759"/>
<dbReference type="EMBL" id="JACMSC010000022">
    <property type="protein sequence ID" value="KAG6468632.1"/>
    <property type="molecule type" value="Genomic_DNA"/>
</dbReference>
<name>A0A8J5C943_ZINOF</name>
<dbReference type="PROSITE" id="PS00063">
    <property type="entry name" value="ALDOKETO_REDUCTASE_3"/>
    <property type="match status" value="1"/>
</dbReference>
<sequence>MGSVSIPEAKLNSGHAIPVIGMGTASYPIATTETFRTAILEAIALGYRHFDTASFYGTEQRLGEAVAEAIHRGLVKRDDLFITSKLWCTDAHADRVLPALRQSLRTLRLEYIDLYLVHWPLSMKPKDSKFPVDKEDFLPIDLKAVWAAMEECQRTGLTKSIGVCNFSCNKLEQLLSTASIPPAVNQVEMHPVWQQRKLVPFCKEKGIMICAYSPLGSNGTPWGSNKVMECDVLKEIALGNGKSLAQISLRWLSQQGVGVIVKSFSKERMAENMDLFRWKLRDEDLLEISKIPQSRGLTGDNFVSVNGPYKSIEELWDGDV</sequence>
<dbReference type="PANTHER" id="PTHR11732">
    <property type="entry name" value="ALDO/KETO REDUCTASE"/>
    <property type="match status" value="1"/>
</dbReference>
<dbReference type="InterPro" id="IPR020471">
    <property type="entry name" value="AKR"/>
</dbReference>
<dbReference type="PROSITE" id="PS00798">
    <property type="entry name" value="ALDOKETO_REDUCTASE_1"/>
    <property type="match status" value="1"/>
</dbReference>
<dbReference type="InterPro" id="IPR018170">
    <property type="entry name" value="Aldo/ket_reductase_CS"/>
</dbReference>
<feature type="domain" description="NADP-dependent oxidoreductase" evidence="3">
    <location>
        <begin position="20"/>
        <end position="290"/>
    </location>
</feature>
<evidence type="ECO:0000259" key="3">
    <source>
        <dbReference type="Pfam" id="PF00248"/>
    </source>
</evidence>
<organism evidence="4 5">
    <name type="scientific">Zingiber officinale</name>
    <name type="common">Ginger</name>
    <name type="synonym">Amomum zingiber</name>
    <dbReference type="NCBI Taxonomy" id="94328"/>
    <lineage>
        <taxon>Eukaryota</taxon>
        <taxon>Viridiplantae</taxon>
        <taxon>Streptophyta</taxon>
        <taxon>Embryophyta</taxon>
        <taxon>Tracheophyta</taxon>
        <taxon>Spermatophyta</taxon>
        <taxon>Magnoliopsida</taxon>
        <taxon>Liliopsida</taxon>
        <taxon>Zingiberales</taxon>
        <taxon>Zingiberaceae</taxon>
        <taxon>Zingiber</taxon>
    </lineage>
</organism>
<evidence type="ECO:0000313" key="4">
    <source>
        <dbReference type="EMBL" id="KAG6468632.1"/>
    </source>
</evidence>
<evidence type="ECO:0000313" key="5">
    <source>
        <dbReference type="Proteomes" id="UP000734854"/>
    </source>
</evidence>
<dbReference type="Proteomes" id="UP000734854">
    <property type="component" value="Unassembled WGS sequence"/>
</dbReference>
<comment type="caution">
    <text evidence="4">The sequence shown here is derived from an EMBL/GenBank/DDBJ whole genome shotgun (WGS) entry which is preliminary data.</text>
</comment>
<dbReference type="GO" id="GO:0016616">
    <property type="term" value="F:oxidoreductase activity, acting on the CH-OH group of donors, NAD or NADP as acceptor"/>
    <property type="evidence" value="ECO:0007669"/>
    <property type="project" value="InterPro"/>
</dbReference>
<dbReference type="AlphaFoldDB" id="A0A8J5C943"/>